<evidence type="ECO:0000313" key="2">
    <source>
        <dbReference type="Proteomes" id="UP001163321"/>
    </source>
</evidence>
<dbReference type="Proteomes" id="UP001163321">
    <property type="component" value="Chromosome 2"/>
</dbReference>
<accession>A0ACC0WFQ7</accession>
<reference evidence="1 2" key="1">
    <citation type="journal article" date="2022" name="bioRxiv">
        <title>The genome of the oomycete Peronosclerospora sorghi, a cosmopolitan pathogen of maize and sorghum, is inflated with dispersed pseudogenes.</title>
        <authorList>
            <person name="Fletcher K."/>
            <person name="Martin F."/>
            <person name="Isakeit T."/>
            <person name="Cavanaugh K."/>
            <person name="Magill C."/>
            <person name="Michelmore R."/>
        </authorList>
    </citation>
    <scope>NUCLEOTIDE SEQUENCE [LARGE SCALE GENOMIC DNA]</scope>
    <source>
        <strain evidence="1">P6</strain>
    </source>
</reference>
<gene>
    <name evidence="1" type="ORF">PsorP6_017136</name>
</gene>
<protein>
    <submittedName>
        <fullName evidence="1">Uncharacterized protein</fullName>
    </submittedName>
</protein>
<keyword evidence="2" id="KW-1185">Reference proteome</keyword>
<name>A0ACC0WFQ7_9STRA</name>
<evidence type="ECO:0000313" key="1">
    <source>
        <dbReference type="EMBL" id="KAI9916918.1"/>
    </source>
</evidence>
<comment type="caution">
    <text evidence="1">The sequence shown here is derived from an EMBL/GenBank/DDBJ whole genome shotgun (WGS) entry which is preliminary data.</text>
</comment>
<organism evidence="1 2">
    <name type="scientific">Peronosclerospora sorghi</name>
    <dbReference type="NCBI Taxonomy" id="230839"/>
    <lineage>
        <taxon>Eukaryota</taxon>
        <taxon>Sar</taxon>
        <taxon>Stramenopiles</taxon>
        <taxon>Oomycota</taxon>
        <taxon>Peronosporomycetes</taxon>
        <taxon>Peronosporales</taxon>
        <taxon>Peronosporaceae</taxon>
        <taxon>Peronosclerospora</taxon>
    </lineage>
</organism>
<sequence length="556" mass="61242">MWMQKSVHGVPSSTGNFHDRNRFSSSNSFGGSYSGTSQVHHDAGDWKSKILESGQWLGGKVIEYGGKLARGPTAESLSDQYGPHMPRNDGRANWMADIRSSSSSSYAPESQSRSYSGGYQNDFVTERPTAYSDYSTTYARHGSGSMGYEDKSGRQEPSADPDKQDRAMKKSEKKKQKKKKKMKEREQVDSTQSDSSQVDDGAEARGRKSKEKRKKQHKIKKSPSFYSEESESHDEHGTSATSDYSCSFDPSKLPPPRDKIQDKMTTNKTRKNKTSTKDPAGKKPRRRRNSVPSADDELDNEKKKTPKAKCRSKKAATSSCASVDLLGVDFETETVVPSRSGHEMLPSIFDATPGQDPLQDLAGLNFFTPVQVRAPSQSVVTDSNVHAATSPQAEPQSTAFPTNLLPENNIVDLSALASEKKKTLSANPNEKRTLNDLQKARGVNPPTPVMPLPVHAHHQQTMSGGVMQLNMNQLQLTDGSMGRPQYVHSNMSTQLQMQTPMALPQPSMPLMVQPQMMNMQMIPMQQFTQGGAAIMPQATETTSSKSSDLLHMVSLT</sequence>
<proteinExistence type="predicted"/>
<dbReference type="EMBL" id="CM047581">
    <property type="protein sequence ID" value="KAI9916918.1"/>
    <property type="molecule type" value="Genomic_DNA"/>
</dbReference>